<feature type="region of interest" description="Disordered" evidence="1">
    <location>
        <begin position="150"/>
        <end position="177"/>
    </location>
</feature>
<gene>
    <name evidence="3" type="ORF">V5E97_02850</name>
</gene>
<organism evidence="3">
    <name type="scientific">Singulisphaera sp. Ch08</name>
    <dbReference type="NCBI Taxonomy" id="3120278"/>
    <lineage>
        <taxon>Bacteria</taxon>
        <taxon>Pseudomonadati</taxon>
        <taxon>Planctomycetota</taxon>
        <taxon>Planctomycetia</taxon>
        <taxon>Isosphaerales</taxon>
        <taxon>Isosphaeraceae</taxon>
        <taxon>Singulisphaera</taxon>
    </lineage>
</organism>
<proteinExistence type="predicted"/>
<dbReference type="RefSeq" id="WP_406697783.1">
    <property type="nucleotide sequence ID" value="NZ_CP155447.1"/>
</dbReference>
<evidence type="ECO:0000256" key="1">
    <source>
        <dbReference type="SAM" id="MobiDB-lite"/>
    </source>
</evidence>
<dbReference type="EMBL" id="CP155447">
    <property type="protein sequence ID" value="XBH04976.1"/>
    <property type="molecule type" value="Genomic_DNA"/>
</dbReference>
<keyword evidence="2" id="KW-0812">Transmembrane</keyword>
<feature type="transmembrane region" description="Helical" evidence="2">
    <location>
        <begin position="28"/>
        <end position="48"/>
    </location>
</feature>
<accession>A0AAU7CII2</accession>
<evidence type="ECO:0000256" key="2">
    <source>
        <dbReference type="SAM" id="Phobius"/>
    </source>
</evidence>
<dbReference type="AlphaFoldDB" id="A0AAU7CII2"/>
<name>A0AAU7CII2_9BACT</name>
<reference evidence="3" key="1">
    <citation type="submission" date="2024-05" db="EMBL/GenBank/DDBJ databases">
        <title>Planctomycetes of the genus Singulisphaera possess chitinolytic capabilities.</title>
        <authorList>
            <person name="Ivanova A."/>
        </authorList>
    </citation>
    <scope>NUCLEOTIDE SEQUENCE</scope>
    <source>
        <strain evidence="3">Ch08T</strain>
    </source>
</reference>
<keyword evidence="2" id="KW-0472">Membrane</keyword>
<protein>
    <submittedName>
        <fullName evidence="3">Uncharacterized protein</fullName>
    </submittedName>
</protein>
<evidence type="ECO:0000313" key="3">
    <source>
        <dbReference type="EMBL" id="XBH04976.1"/>
    </source>
</evidence>
<sequence>MSDTSFQPVDLGIGNSPERRPVRRRWQVGLRTLFLLTAVIAVWMTVLINREQNKSIEARIQTLRPLARELVIDDPNKIAVVKREERWYDENRWDIHLPAGQYWLCVATRGIDQNGFAPVVKSERIEAGRHGLELEQKRVGTGWQVNITQDGTKRLSLEEPQEWDPATGSSGGGQYSLSTQLPADKPFVLFRRRFTRPNAQGQVTTPIGPCDGILLWIERVKFPNHKF</sequence>
<keyword evidence="2" id="KW-1133">Transmembrane helix</keyword>